<dbReference type="EMBL" id="PISD01000005">
    <property type="protein sequence ID" value="PKG30819.1"/>
    <property type="molecule type" value="Genomic_DNA"/>
</dbReference>
<dbReference type="RefSeq" id="WP_066193792.1">
    <property type="nucleotide sequence ID" value="NZ_JARMMB010000022.1"/>
</dbReference>
<reference evidence="1 2" key="1">
    <citation type="journal article" date="2010" name="Int. J. Syst. Evol. Microbiol.">
        <title>Bacillus horneckiae sp. nov., isolated from a spacecraft-assembly clean room.</title>
        <authorList>
            <person name="Vaishampayan P."/>
            <person name="Probst A."/>
            <person name="Krishnamurthi S."/>
            <person name="Ghosh S."/>
            <person name="Osman S."/>
            <person name="McDowall A."/>
            <person name="Ruckmani A."/>
            <person name="Mayilraj S."/>
            <person name="Venkateswaran K."/>
        </authorList>
    </citation>
    <scope>NUCLEOTIDE SEQUENCE [LARGE SCALE GENOMIC DNA]</scope>
    <source>
        <strain evidence="2">1PO1SC</strain>
    </source>
</reference>
<accession>A0A2N0ZMS2</accession>
<protein>
    <submittedName>
        <fullName evidence="1">Serine protease</fullName>
    </submittedName>
</protein>
<keyword evidence="1" id="KW-0378">Hydrolase</keyword>
<name>A0A2N0ZMS2_9BACI</name>
<dbReference type="AlphaFoldDB" id="A0A2N0ZMS2"/>
<organism evidence="1 2">
    <name type="scientific">Cytobacillus horneckiae</name>
    <dbReference type="NCBI Taxonomy" id="549687"/>
    <lineage>
        <taxon>Bacteria</taxon>
        <taxon>Bacillati</taxon>
        <taxon>Bacillota</taxon>
        <taxon>Bacilli</taxon>
        <taxon>Bacillales</taxon>
        <taxon>Bacillaceae</taxon>
        <taxon>Cytobacillus</taxon>
    </lineage>
</organism>
<dbReference type="GO" id="GO:0008233">
    <property type="term" value="F:peptidase activity"/>
    <property type="evidence" value="ECO:0007669"/>
    <property type="project" value="UniProtKB-KW"/>
</dbReference>
<gene>
    <name evidence="1" type="ORF">CWS20_01710</name>
</gene>
<keyword evidence="2" id="KW-1185">Reference proteome</keyword>
<evidence type="ECO:0000313" key="1">
    <source>
        <dbReference type="EMBL" id="PKG30819.1"/>
    </source>
</evidence>
<dbReference type="GO" id="GO:0006508">
    <property type="term" value="P:proteolysis"/>
    <property type="evidence" value="ECO:0007669"/>
    <property type="project" value="UniProtKB-KW"/>
</dbReference>
<comment type="caution">
    <text evidence="1">The sequence shown here is derived from an EMBL/GenBank/DDBJ whole genome shotgun (WGS) entry which is preliminary data.</text>
</comment>
<keyword evidence="1" id="KW-0645">Protease</keyword>
<sequence length="56" mass="6996">MNVEILQEEINHIKTRLAILENRLKEIQHYCDHHYYKRNHFYEVCAKCNKINVLYY</sequence>
<proteinExistence type="predicted"/>
<evidence type="ECO:0000313" key="2">
    <source>
        <dbReference type="Proteomes" id="UP000233343"/>
    </source>
</evidence>
<dbReference type="Proteomes" id="UP000233343">
    <property type="component" value="Unassembled WGS sequence"/>
</dbReference>